<dbReference type="RefSeq" id="WP_215378834.1">
    <property type="nucleotide sequence ID" value="NZ_JAGTIS010000013.1"/>
</dbReference>
<comment type="caution">
    <text evidence="5">The sequence shown here is derived from an EMBL/GenBank/DDBJ whole genome shotgun (WGS) entry which is preliminary data.</text>
</comment>
<dbReference type="SUPFAM" id="SSF46548">
    <property type="entry name" value="alpha-helical ferredoxin"/>
    <property type="match status" value="1"/>
</dbReference>
<evidence type="ECO:0000256" key="1">
    <source>
        <dbReference type="ARBA" id="ARBA00022723"/>
    </source>
</evidence>
<dbReference type="InterPro" id="IPR017896">
    <property type="entry name" value="4Fe4S_Fe-S-bd"/>
</dbReference>
<dbReference type="InterPro" id="IPR017900">
    <property type="entry name" value="4Fe4S_Fe_S_CS"/>
</dbReference>
<sequence length="338" mass="36944">MRAYSLERPELLRDHLARKSQVFELRASGPGVYAWQQVCDQDSHPFAPPVDPPGCSAKSFFFPERELLFRFDGGAFYSELPAVRPQVLFGLPACDLQAIAYQDRFFAADPYYQARREATLLVGVDCLHSCGHGSCSLFGCGPQAQAGTADLVLVPQQGMATSCLLVTSLAGARALCGLELETMESDWPHERALAGERVMYEQRNTDAIIEGIAAINAGWVKQSTWDELGQRCLNCTGCTSVCPTCSCFTAVDIPAASSGIGHLREWASCLDENFQREAGGRNPSASAGQRVQRFWFHKLGEAFRARMGGYGCVGCGRCDRHCPDGMGLMGVMHRLEQP</sequence>
<feature type="domain" description="4Fe-4S ferredoxin-type" evidence="4">
    <location>
        <begin position="303"/>
        <end position="325"/>
    </location>
</feature>
<dbReference type="EMBL" id="JAGTIS010000013">
    <property type="protein sequence ID" value="MBT8768464.1"/>
    <property type="molecule type" value="Genomic_DNA"/>
</dbReference>
<name>A0ABS5XL79_9GAMM</name>
<gene>
    <name evidence="5" type="ORF">J7302_20340</name>
</gene>
<dbReference type="PANTHER" id="PTHR40447:SF1">
    <property type="entry name" value="ANAEROBIC SULFITE REDUCTASE SUBUNIT A"/>
    <property type="match status" value="1"/>
</dbReference>
<evidence type="ECO:0000256" key="2">
    <source>
        <dbReference type="ARBA" id="ARBA00023004"/>
    </source>
</evidence>
<evidence type="ECO:0000256" key="3">
    <source>
        <dbReference type="ARBA" id="ARBA00023014"/>
    </source>
</evidence>
<keyword evidence="6" id="KW-1185">Reference proteome</keyword>
<evidence type="ECO:0000313" key="6">
    <source>
        <dbReference type="Proteomes" id="UP001519667"/>
    </source>
</evidence>
<reference evidence="5 6" key="1">
    <citation type="submission" date="2021-04" db="EMBL/GenBank/DDBJ databases">
        <title>Pseudomonas boanensis sp. nov., a bacterium isolated from river water used for household purposes in Boane District, Mozambique.</title>
        <authorList>
            <person name="Nicklasson M."/>
            <person name="Martin-Rodriguez A.J."/>
            <person name="Thorell K."/>
            <person name="Neves L."/>
            <person name="Mussagy A."/>
            <person name="Rydberg H.A."/>
            <person name="Hernroth B."/>
            <person name="Svensson-Stadler L."/>
            <person name="Sjoling A."/>
        </authorList>
    </citation>
    <scope>NUCLEOTIDE SEQUENCE [LARGE SCALE GENOMIC DNA]</scope>
    <source>
        <strain evidence="5 6">DB1</strain>
    </source>
</reference>
<dbReference type="PROSITE" id="PS00198">
    <property type="entry name" value="4FE4S_FER_1"/>
    <property type="match status" value="2"/>
</dbReference>
<feature type="domain" description="4Fe-4S ferredoxin-type" evidence="4">
    <location>
        <begin position="221"/>
        <end position="253"/>
    </location>
</feature>
<keyword evidence="3" id="KW-0411">Iron-sulfur</keyword>
<organism evidence="5 6">
    <name type="scientific">Metapseudomonas boanensis</name>
    <dbReference type="NCBI Taxonomy" id="2822138"/>
    <lineage>
        <taxon>Bacteria</taxon>
        <taxon>Pseudomonadati</taxon>
        <taxon>Pseudomonadota</taxon>
        <taxon>Gammaproteobacteria</taxon>
        <taxon>Pseudomonadales</taxon>
        <taxon>Pseudomonadaceae</taxon>
        <taxon>Metapseudomonas</taxon>
    </lineage>
</organism>
<accession>A0ABS5XL79</accession>
<dbReference type="Pfam" id="PF17179">
    <property type="entry name" value="Fer4_22"/>
    <property type="match status" value="1"/>
</dbReference>
<dbReference type="Proteomes" id="UP001519667">
    <property type="component" value="Unassembled WGS sequence"/>
</dbReference>
<proteinExistence type="predicted"/>
<keyword evidence="2" id="KW-0408">Iron</keyword>
<evidence type="ECO:0000259" key="4">
    <source>
        <dbReference type="PROSITE" id="PS51379"/>
    </source>
</evidence>
<dbReference type="PROSITE" id="PS51379">
    <property type="entry name" value="4FE4S_FER_2"/>
    <property type="match status" value="2"/>
</dbReference>
<evidence type="ECO:0000313" key="5">
    <source>
        <dbReference type="EMBL" id="MBT8768464.1"/>
    </source>
</evidence>
<keyword evidence="1" id="KW-0479">Metal-binding</keyword>
<dbReference type="PANTHER" id="PTHR40447">
    <property type="entry name" value="ANAEROBIC SULFITE REDUCTASE SUBUNIT A"/>
    <property type="match status" value="1"/>
</dbReference>
<protein>
    <submittedName>
        <fullName evidence="5">4Fe-4S dicluster domain-containing protein</fullName>
    </submittedName>
</protein>